<protein>
    <recommendedName>
        <fullName evidence="4">Asl1-like glycosyl hydrolase catalytic domain-containing protein</fullName>
    </recommendedName>
</protein>
<evidence type="ECO:0000256" key="1">
    <source>
        <dbReference type="SAM" id="SignalP"/>
    </source>
</evidence>
<evidence type="ECO:0000313" key="2">
    <source>
        <dbReference type="EMBL" id="CCF85407.1"/>
    </source>
</evidence>
<keyword evidence="1" id="KW-0732">Signal</keyword>
<dbReference type="Proteomes" id="UP000004221">
    <property type="component" value="Unassembled WGS sequence"/>
</dbReference>
<dbReference type="InterPro" id="IPR017853">
    <property type="entry name" value="GH"/>
</dbReference>
<accession>I4EL45</accession>
<sequence>MRSLLISLLAFLLASSPLLASAAPIGADMIAPASANWSQHLEVFKTMGATSARYRLDPRFAPRPQEQLPQLIAAGATTIVLQIRACPNAAEIRADLTPALPVVERYRNVTWLVEVGNEPDIEGCNAGQVKRNLLDIRKQTQDLNRPGMRWIVSLPTIVAYNQYLLNDGQIEAAYDGLALHRYGSFSLDEQNDIGRAYDWVLANTRKPIWVTEVGIHSGELSKVERAERIVDWASRLPAKVQAVIVFAVTDTFDQRWPTYVVDLEFAKAFAQAQTPKGCRYFPETRFYLCHGFRTYWEKHGGLAMFGYPITPEYSENGYVVQWFERQRFEYHPENKPPYDILLGRLGAEILKWDRRGS</sequence>
<feature type="signal peptide" evidence="1">
    <location>
        <begin position="1"/>
        <end position="22"/>
    </location>
</feature>
<gene>
    <name evidence="2" type="ORF">NITHO_4920018</name>
</gene>
<dbReference type="OrthoDB" id="144348at2"/>
<name>I4EL45_9BACT</name>
<comment type="caution">
    <text evidence="2">The sequence shown here is derived from an EMBL/GenBank/DDBJ whole genome shotgun (WGS) entry which is preliminary data.</text>
</comment>
<feature type="chain" id="PRO_5003689468" description="Asl1-like glycosyl hydrolase catalytic domain-containing protein" evidence="1">
    <location>
        <begin position="23"/>
        <end position="357"/>
    </location>
</feature>
<dbReference type="Gene3D" id="3.20.20.80">
    <property type="entry name" value="Glycosidases"/>
    <property type="match status" value="1"/>
</dbReference>
<evidence type="ECO:0000313" key="3">
    <source>
        <dbReference type="Proteomes" id="UP000004221"/>
    </source>
</evidence>
<dbReference type="EMBL" id="CAGS01000437">
    <property type="protein sequence ID" value="CCF85407.1"/>
    <property type="molecule type" value="Genomic_DNA"/>
</dbReference>
<organism evidence="2 3">
    <name type="scientific">Nitrolancea hollandica Lb</name>
    <dbReference type="NCBI Taxonomy" id="1129897"/>
    <lineage>
        <taxon>Bacteria</taxon>
        <taxon>Pseudomonadati</taxon>
        <taxon>Thermomicrobiota</taxon>
        <taxon>Thermomicrobia</taxon>
        <taxon>Sphaerobacterales</taxon>
        <taxon>Sphaerobacterineae</taxon>
        <taxon>Sphaerobacteraceae</taxon>
        <taxon>Nitrolancea</taxon>
    </lineage>
</organism>
<reference evidence="2 3" key="1">
    <citation type="journal article" date="2012" name="ISME J.">
        <title>Nitrification expanded: discovery, physiology and genomics of a nitrite-oxidizing bacterium from the phylum Chloroflexi.</title>
        <authorList>
            <person name="Sorokin D.Y."/>
            <person name="Lucker S."/>
            <person name="Vejmelkova D."/>
            <person name="Kostrikina N.A."/>
            <person name="Kleerebezem R."/>
            <person name="Rijpstra W.I."/>
            <person name="Damste J.S."/>
            <person name="Le Paslier D."/>
            <person name="Muyzer G."/>
            <person name="Wagner M."/>
            <person name="van Loosdrecht M.C."/>
            <person name="Daims H."/>
        </authorList>
    </citation>
    <scope>NUCLEOTIDE SEQUENCE [LARGE SCALE GENOMIC DNA]</scope>
    <source>
        <strain evidence="3">none</strain>
    </source>
</reference>
<dbReference type="SUPFAM" id="SSF51445">
    <property type="entry name" value="(Trans)glycosidases"/>
    <property type="match status" value="1"/>
</dbReference>
<dbReference type="AlphaFoldDB" id="I4EL45"/>
<dbReference type="RefSeq" id="WP_008480286.1">
    <property type="nucleotide sequence ID" value="NZ_CAGS01000437.1"/>
</dbReference>
<keyword evidence="3" id="KW-1185">Reference proteome</keyword>
<proteinExistence type="predicted"/>
<evidence type="ECO:0008006" key="4">
    <source>
        <dbReference type="Google" id="ProtNLM"/>
    </source>
</evidence>